<organism evidence="2 3">
    <name type="scientific">Mytilus galloprovincialis</name>
    <name type="common">Mediterranean mussel</name>
    <dbReference type="NCBI Taxonomy" id="29158"/>
    <lineage>
        <taxon>Eukaryota</taxon>
        <taxon>Metazoa</taxon>
        <taxon>Spiralia</taxon>
        <taxon>Lophotrochozoa</taxon>
        <taxon>Mollusca</taxon>
        <taxon>Bivalvia</taxon>
        <taxon>Autobranchia</taxon>
        <taxon>Pteriomorphia</taxon>
        <taxon>Mytilida</taxon>
        <taxon>Mytiloidea</taxon>
        <taxon>Mytilidae</taxon>
        <taxon>Mytilinae</taxon>
        <taxon>Mytilus</taxon>
    </lineage>
</organism>
<dbReference type="PANTHER" id="PTHR47018">
    <property type="entry name" value="CXC DOMAIN-CONTAINING PROTEIN-RELATED"/>
    <property type="match status" value="1"/>
</dbReference>
<dbReference type="OrthoDB" id="6156269at2759"/>
<dbReference type="AlphaFoldDB" id="A0A8B6F8T4"/>
<feature type="non-terminal residue" evidence="2">
    <location>
        <position position="122"/>
    </location>
</feature>
<protein>
    <submittedName>
        <fullName evidence="2">Uncharacterized protein</fullName>
    </submittedName>
</protein>
<proteinExistence type="predicted"/>
<name>A0A8B6F8T4_MYTGA</name>
<comment type="caution">
    <text evidence="2">The sequence shown here is derived from an EMBL/GenBank/DDBJ whole genome shotgun (WGS) entry which is preliminary data.</text>
</comment>
<dbReference type="EMBL" id="UYJE01006454">
    <property type="protein sequence ID" value="VDI46156.1"/>
    <property type="molecule type" value="Genomic_DNA"/>
</dbReference>
<dbReference type="Proteomes" id="UP000596742">
    <property type="component" value="Unassembled WGS sequence"/>
</dbReference>
<gene>
    <name evidence="2" type="ORF">MGAL_10B079316</name>
</gene>
<accession>A0A8B6F8T4</accession>
<reference evidence="2" key="1">
    <citation type="submission" date="2018-11" db="EMBL/GenBank/DDBJ databases">
        <authorList>
            <person name="Alioto T."/>
            <person name="Alioto T."/>
        </authorList>
    </citation>
    <scope>NUCLEOTIDE SEQUENCE</scope>
</reference>
<evidence type="ECO:0000313" key="3">
    <source>
        <dbReference type="Proteomes" id="UP000596742"/>
    </source>
</evidence>
<keyword evidence="3" id="KW-1185">Reference proteome</keyword>
<sequence>MTQLQRWMVSGPEIARVINEFESAQERIKKDQSKGPDLRHHEQVKSRQDTFARQVKAFCSVLEEMGNPFMEQSDDLLILDTRDIVDPRVAETVRNYMFPVKFEMFGELRSWMTNRYDPDEGK</sequence>
<feature type="region of interest" description="Disordered" evidence="1">
    <location>
        <begin position="26"/>
        <end position="47"/>
    </location>
</feature>
<evidence type="ECO:0000256" key="1">
    <source>
        <dbReference type="SAM" id="MobiDB-lite"/>
    </source>
</evidence>
<evidence type="ECO:0000313" key="2">
    <source>
        <dbReference type="EMBL" id="VDI46156.1"/>
    </source>
</evidence>